<reference evidence="4" key="1">
    <citation type="submission" date="2023-05" db="EMBL/GenBank/DDBJ databases">
        <authorList>
            <person name="Stuckert A."/>
        </authorList>
    </citation>
    <scope>NUCLEOTIDE SEQUENCE</scope>
</reference>
<evidence type="ECO:0000256" key="2">
    <source>
        <dbReference type="ARBA" id="ARBA00022840"/>
    </source>
</evidence>
<keyword evidence="3" id="KW-0472">Membrane</keyword>
<comment type="caution">
    <text evidence="4">The sequence shown here is derived from an EMBL/GenBank/DDBJ whole genome shotgun (WGS) entry which is preliminary data.</text>
</comment>
<feature type="non-terminal residue" evidence="4">
    <location>
        <position position="227"/>
    </location>
</feature>
<dbReference type="EMBL" id="CATNWA010016334">
    <property type="protein sequence ID" value="CAI9591792.1"/>
    <property type="molecule type" value="Genomic_DNA"/>
</dbReference>
<keyword evidence="2" id="KW-0067">ATP-binding</keyword>
<evidence type="ECO:0000313" key="5">
    <source>
        <dbReference type="Proteomes" id="UP001162483"/>
    </source>
</evidence>
<organism evidence="4 5">
    <name type="scientific">Staurois parvus</name>
    <dbReference type="NCBI Taxonomy" id="386267"/>
    <lineage>
        <taxon>Eukaryota</taxon>
        <taxon>Metazoa</taxon>
        <taxon>Chordata</taxon>
        <taxon>Craniata</taxon>
        <taxon>Vertebrata</taxon>
        <taxon>Euteleostomi</taxon>
        <taxon>Amphibia</taxon>
        <taxon>Batrachia</taxon>
        <taxon>Anura</taxon>
        <taxon>Neobatrachia</taxon>
        <taxon>Ranoidea</taxon>
        <taxon>Ranidae</taxon>
        <taxon>Staurois</taxon>
    </lineage>
</organism>
<dbReference type="PANTHER" id="PTHR24223">
    <property type="entry name" value="ATP-BINDING CASSETTE SUB-FAMILY C"/>
    <property type="match status" value="1"/>
</dbReference>
<keyword evidence="3" id="KW-1133">Transmembrane helix</keyword>
<evidence type="ECO:0000256" key="3">
    <source>
        <dbReference type="SAM" id="Phobius"/>
    </source>
</evidence>
<keyword evidence="3" id="KW-0812">Transmembrane</keyword>
<accession>A0ABN9F448</accession>
<dbReference type="Proteomes" id="UP001162483">
    <property type="component" value="Unassembled WGS sequence"/>
</dbReference>
<evidence type="ECO:0000256" key="1">
    <source>
        <dbReference type="ARBA" id="ARBA00022741"/>
    </source>
</evidence>
<gene>
    <name evidence="4" type="ORF">SPARVUS_LOCUS11271529</name>
</gene>
<feature type="transmembrane region" description="Helical" evidence="3">
    <location>
        <begin position="179"/>
        <end position="201"/>
    </location>
</feature>
<evidence type="ECO:0008006" key="6">
    <source>
        <dbReference type="Google" id="ProtNLM"/>
    </source>
</evidence>
<keyword evidence="1" id="KW-0547">Nucleotide-binding</keyword>
<name>A0ABN9F448_9NEOB</name>
<proteinExistence type="predicted"/>
<dbReference type="InterPro" id="IPR050173">
    <property type="entry name" value="ABC_transporter_C-like"/>
</dbReference>
<dbReference type="PANTHER" id="PTHR24223:SF196">
    <property type="entry name" value="ATP-BINDING CASSETTE SUB-FAMILY C MEMBER 5"/>
    <property type="match status" value="1"/>
</dbReference>
<evidence type="ECO:0000313" key="4">
    <source>
        <dbReference type="EMBL" id="CAI9591792.1"/>
    </source>
</evidence>
<keyword evidence="5" id="KW-1185">Reference proteome</keyword>
<protein>
    <recommendedName>
        <fullName evidence="6">Multidrug resistance-associated protein 5</fullName>
    </recommendedName>
</protein>
<sequence length="227" mass="26583">MKDLDLGVEYVIPSLGYKNVREPNQDEKNEQEDFKYEKKKSQLVDCQDALETAARAEGLPLDISMHSNLQILSEHHHNSKYHYGLHLLKPFRLTSKHQHPVDNAGLFSFMTFSWLTPLARVAYKKGELFLEDVWPLSQHESSDVNSRRLEKLWLEELKEQSAEEASLRTVVWKFCRTRLIISIMCLMLTQLAGFIGPVSTFHPVSCAHRYCCPKGWFLFLFFFFFFF</sequence>